<feature type="region of interest" description="Disordered" evidence="1">
    <location>
        <begin position="1"/>
        <end position="26"/>
    </location>
</feature>
<gene>
    <name evidence="2" type="ORF">E2C01_033727</name>
</gene>
<dbReference type="Proteomes" id="UP000324222">
    <property type="component" value="Unassembled WGS sequence"/>
</dbReference>
<dbReference type="AlphaFoldDB" id="A0A5B7F0V8"/>
<reference evidence="2 3" key="1">
    <citation type="submission" date="2019-05" db="EMBL/GenBank/DDBJ databases">
        <title>Another draft genome of Portunus trituberculatus and its Hox gene families provides insights of decapod evolution.</title>
        <authorList>
            <person name="Jeong J.-H."/>
            <person name="Song I."/>
            <person name="Kim S."/>
            <person name="Choi T."/>
            <person name="Kim D."/>
            <person name="Ryu S."/>
            <person name="Kim W."/>
        </authorList>
    </citation>
    <scope>NUCLEOTIDE SEQUENCE [LARGE SCALE GENOMIC DNA]</scope>
    <source>
        <tissue evidence="2">Muscle</tissue>
    </source>
</reference>
<name>A0A5B7F0V8_PORTR</name>
<evidence type="ECO:0000313" key="3">
    <source>
        <dbReference type="Proteomes" id="UP000324222"/>
    </source>
</evidence>
<keyword evidence="3" id="KW-1185">Reference proteome</keyword>
<proteinExistence type="predicted"/>
<accession>A0A5B7F0V8</accession>
<organism evidence="2 3">
    <name type="scientific">Portunus trituberculatus</name>
    <name type="common">Swimming crab</name>
    <name type="synonym">Neptunus trituberculatus</name>
    <dbReference type="NCBI Taxonomy" id="210409"/>
    <lineage>
        <taxon>Eukaryota</taxon>
        <taxon>Metazoa</taxon>
        <taxon>Ecdysozoa</taxon>
        <taxon>Arthropoda</taxon>
        <taxon>Crustacea</taxon>
        <taxon>Multicrustacea</taxon>
        <taxon>Malacostraca</taxon>
        <taxon>Eumalacostraca</taxon>
        <taxon>Eucarida</taxon>
        <taxon>Decapoda</taxon>
        <taxon>Pleocyemata</taxon>
        <taxon>Brachyura</taxon>
        <taxon>Eubrachyura</taxon>
        <taxon>Portunoidea</taxon>
        <taxon>Portunidae</taxon>
        <taxon>Portuninae</taxon>
        <taxon>Portunus</taxon>
    </lineage>
</organism>
<sequence length="154" mass="17302">MVQRAVAGRTHLPNSARDPVVAAPYRSPSEGRHVRLKYVDSSVIGTGDHFARRRQITVIKTGKSGGYCVRRGGACRFLAVRHTASTLRAIKQPSPHHCQVTHQLSHDTITTQRYFHHCRHNTNTISITTTTTTTSTITHAPQDLLRLERECRTR</sequence>
<evidence type="ECO:0000256" key="1">
    <source>
        <dbReference type="SAM" id="MobiDB-lite"/>
    </source>
</evidence>
<comment type="caution">
    <text evidence="2">The sequence shown here is derived from an EMBL/GenBank/DDBJ whole genome shotgun (WGS) entry which is preliminary data.</text>
</comment>
<evidence type="ECO:0000313" key="2">
    <source>
        <dbReference type="EMBL" id="MPC40172.1"/>
    </source>
</evidence>
<protein>
    <submittedName>
        <fullName evidence="2">Uncharacterized protein</fullName>
    </submittedName>
</protein>
<dbReference type="EMBL" id="VSRR010004603">
    <property type="protein sequence ID" value="MPC40172.1"/>
    <property type="molecule type" value="Genomic_DNA"/>
</dbReference>